<sequence>VGTVGRLHSSKNYRLFLDMARIVLERFEPGDLKFVIIGEGESRDELERYSQQSGIADNVVFTGETDDVFHLLQAMDVFVMTSLYEGLSNAIMEAMLAGLPVVATNVGGNSELVVNGENGFLCPLNDASSLAARVVSLLGNERVAMEMGEKGRKRVITEFGIEKMVRETEEVYLGLLTR</sequence>
<dbReference type="AlphaFoldDB" id="A0A3B1D3I0"/>
<reference evidence="1" key="1">
    <citation type="submission" date="2018-06" db="EMBL/GenBank/DDBJ databases">
        <authorList>
            <person name="Zhirakovskaya E."/>
        </authorList>
    </citation>
    <scope>NUCLEOTIDE SEQUENCE</scope>
</reference>
<evidence type="ECO:0000313" key="1">
    <source>
        <dbReference type="EMBL" id="VAX33331.1"/>
    </source>
</evidence>
<dbReference type="PANTHER" id="PTHR12526">
    <property type="entry name" value="GLYCOSYLTRANSFERASE"/>
    <property type="match status" value="1"/>
</dbReference>
<proteinExistence type="predicted"/>
<name>A0A3B1D3I0_9ZZZZ</name>
<dbReference type="Pfam" id="PF13692">
    <property type="entry name" value="Glyco_trans_1_4"/>
    <property type="match status" value="1"/>
</dbReference>
<organism evidence="1">
    <name type="scientific">hydrothermal vent metagenome</name>
    <dbReference type="NCBI Taxonomy" id="652676"/>
    <lineage>
        <taxon>unclassified sequences</taxon>
        <taxon>metagenomes</taxon>
        <taxon>ecological metagenomes</taxon>
    </lineage>
</organism>
<dbReference type="Gene3D" id="3.40.50.2000">
    <property type="entry name" value="Glycogen Phosphorylase B"/>
    <property type="match status" value="2"/>
</dbReference>
<gene>
    <name evidence="1" type="ORF">MNBD_NITROSPIRAE03-288</name>
</gene>
<dbReference type="SUPFAM" id="SSF53756">
    <property type="entry name" value="UDP-Glycosyltransferase/glycogen phosphorylase"/>
    <property type="match status" value="1"/>
</dbReference>
<accession>A0A3B1D3I0</accession>
<dbReference type="PANTHER" id="PTHR12526:SF630">
    <property type="entry name" value="GLYCOSYLTRANSFERASE"/>
    <property type="match status" value="1"/>
</dbReference>
<feature type="non-terminal residue" evidence="1">
    <location>
        <position position="1"/>
    </location>
</feature>
<protein>
    <submittedName>
        <fullName evidence="1">Uncharacterized protein</fullName>
    </submittedName>
</protein>
<dbReference type="EMBL" id="UOGI01000175">
    <property type="protein sequence ID" value="VAX33331.1"/>
    <property type="molecule type" value="Genomic_DNA"/>
</dbReference>